<dbReference type="Gene3D" id="1.10.600.10">
    <property type="entry name" value="Farnesyl Diphosphate Synthase"/>
    <property type="match status" value="1"/>
</dbReference>
<sequence length="190" mass="21898">MTRDQMTDMRDNLKIWFEGHRDMHCDYYLQNRFLPLDQYYELRSKESGWLLFTLLVEICADYSPPESVLKSVPMDTFRVSTTRLALAVDDYITFKTKMAANDVTNGLMAYAYIEKCRLQTAIDTQFQLIKDLEAECQSLSDTIATKLDAEFETPALVLYMNSLIGMSYGMYAGVAILYAYEERDGLLCCP</sequence>
<evidence type="ECO:0000313" key="2">
    <source>
        <dbReference type="EMBL" id="CAD7647647.1"/>
    </source>
</evidence>
<evidence type="ECO:0000256" key="1">
    <source>
        <dbReference type="SAM" id="Phobius"/>
    </source>
</evidence>
<organism evidence="2">
    <name type="scientific">Medioppia subpectinata</name>
    <dbReference type="NCBI Taxonomy" id="1979941"/>
    <lineage>
        <taxon>Eukaryota</taxon>
        <taxon>Metazoa</taxon>
        <taxon>Ecdysozoa</taxon>
        <taxon>Arthropoda</taxon>
        <taxon>Chelicerata</taxon>
        <taxon>Arachnida</taxon>
        <taxon>Acari</taxon>
        <taxon>Acariformes</taxon>
        <taxon>Sarcoptiformes</taxon>
        <taxon>Oribatida</taxon>
        <taxon>Brachypylina</taxon>
        <taxon>Oppioidea</taxon>
        <taxon>Oppiidae</taxon>
        <taxon>Medioppia</taxon>
    </lineage>
</organism>
<keyword evidence="1" id="KW-0472">Membrane</keyword>
<feature type="transmembrane region" description="Helical" evidence="1">
    <location>
        <begin position="156"/>
        <end position="180"/>
    </location>
</feature>
<dbReference type="OrthoDB" id="6527222at2759"/>
<proteinExistence type="predicted"/>
<gene>
    <name evidence="2" type="ORF">OSB1V03_LOCUS21545</name>
</gene>
<dbReference type="SUPFAM" id="SSF48576">
    <property type="entry name" value="Terpenoid synthases"/>
    <property type="match status" value="1"/>
</dbReference>
<accession>A0A7R9LTP3</accession>
<keyword evidence="1" id="KW-1133">Transmembrane helix</keyword>
<dbReference type="EMBL" id="OC895188">
    <property type="protein sequence ID" value="CAD7647647.1"/>
    <property type="molecule type" value="Genomic_DNA"/>
</dbReference>
<protein>
    <submittedName>
        <fullName evidence="2">Uncharacterized protein</fullName>
    </submittedName>
</protein>
<dbReference type="Proteomes" id="UP000759131">
    <property type="component" value="Unassembled WGS sequence"/>
</dbReference>
<dbReference type="Pfam" id="PF19086">
    <property type="entry name" value="Terpene_syn_C_2"/>
    <property type="match status" value="1"/>
</dbReference>
<dbReference type="AlphaFoldDB" id="A0A7R9LTP3"/>
<name>A0A7R9LTP3_9ACAR</name>
<dbReference type="InterPro" id="IPR008949">
    <property type="entry name" value="Isoprenoid_synthase_dom_sf"/>
</dbReference>
<evidence type="ECO:0000313" key="3">
    <source>
        <dbReference type="Proteomes" id="UP000759131"/>
    </source>
</evidence>
<reference evidence="2" key="1">
    <citation type="submission" date="2020-11" db="EMBL/GenBank/DDBJ databases">
        <authorList>
            <person name="Tran Van P."/>
        </authorList>
    </citation>
    <scope>NUCLEOTIDE SEQUENCE</scope>
</reference>
<keyword evidence="3" id="KW-1185">Reference proteome</keyword>
<keyword evidence="1" id="KW-0812">Transmembrane</keyword>
<feature type="non-terminal residue" evidence="2">
    <location>
        <position position="190"/>
    </location>
</feature>
<dbReference type="EMBL" id="CAJPIZ010040613">
    <property type="protein sequence ID" value="CAG2121599.1"/>
    <property type="molecule type" value="Genomic_DNA"/>
</dbReference>